<feature type="transmembrane region" description="Helical" evidence="7">
    <location>
        <begin position="7"/>
        <end position="26"/>
    </location>
</feature>
<evidence type="ECO:0000256" key="2">
    <source>
        <dbReference type="ARBA" id="ARBA00022692"/>
    </source>
</evidence>
<dbReference type="AlphaFoldDB" id="A0A9W7G8T9"/>
<gene>
    <name evidence="9" type="ORF">TrCOL_g7518</name>
</gene>
<protein>
    <recommendedName>
        <fullName evidence="8">TLC domain-containing protein</fullName>
    </recommendedName>
</protein>
<dbReference type="PANTHER" id="PTHR38436">
    <property type="entry name" value="POLYKETIDE CYCLASE SNOAL-LIKE DOMAIN"/>
    <property type="match status" value="1"/>
</dbReference>
<dbReference type="InterPro" id="IPR006634">
    <property type="entry name" value="TLC-dom"/>
</dbReference>
<evidence type="ECO:0000313" key="10">
    <source>
        <dbReference type="Proteomes" id="UP001165065"/>
    </source>
</evidence>
<feature type="compositionally biased region" description="Polar residues" evidence="6">
    <location>
        <begin position="419"/>
        <end position="434"/>
    </location>
</feature>
<keyword evidence="3 7" id="KW-1133">Transmembrane helix</keyword>
<feature type="transmembrane region" description="Helical" evidence="7">
    <location>
        <begin position="215"/>
        <end position="233"/>
    </location>
</feature>
<feature type="transmembrane region" description="Helical" evidence="7">
    <location>
        <begin position="54"/>
        <end position="72"/>
    </location>
</feature>
<dbReference type="GO" id="GO:0016020">
    <property type="term" value="C:membrane"/>
    <property type="evidence" value="ECO:0007669"/>
    <property type="project" value="UniProtKB-SubCell"/>
</dbReference>
<evidence type="ECO:0000259" key="8">
    <source>
        <dbReference type="PROSITE" id="PS50922"/>
    </source>
</evidence>
<feature type="transmembrane region" description="Helical" evidence="7">
    <location>
        <begin position="106"/>
        <end position="124"/>
    </location>
</feature>
<keyword evidence="4 5" id="KW-0472">Membrane</keyword>
<accession>A0A9W7G8T9</accession>
<proteinExistence type="predicted"/>
<keyword evidence="10" id="KW-1185">Reference proteome</keyword>
<evidence type="ECO:0000313" key="9">
    <source>
        <dbReference type="EMBL" id="GMI37483.1"/>
    </source>
</evidence>
<dbReference type="Gene3D" id="3.10.450.50">
    <property type="match status" value="1"/>
</dbReference>
<keyword evidence="2 5" id="KW-0812">Transmembrane</keyword>
<dbReference type="Pfam" id="PF03798">
    <property type="entry name" value="TRAM_LAG1_CLN8"/>
    <property type="match status" value="1"/>
</dbReference>
<comment type="subcellular location">
    <subcellularLocation>
        <location evidence="1">Membrane</location>
        <topology evidence="1">Multi-pass membrane protein</topology>
    </subcellularLocation>
</comment>
<feature type="compositionally biased region" description="Basic and acidic residues" evidence="6">
    <location>
        <begin position="435"/>
        <end position="458"/>
    </location>
</feature>
<dbReference type="PROSITE" id="PS50922">
    <property type="entry name" value="TLC"/>
    <property type="match status" value="1"/>
</dbReference>
<feature type="region of interest" description="Disordered" evidence="6">
    <location>
        <begin position="419"/>
        <end position="458"/>
    </location>
</feature>
<dbReference type="Proteomes" id="UP001165065">
    <property type="component" value="Unassembled WGS sequence"/>
</dbReference>
<evidence type="ECO:0000256" key="7">
    <source>
        <dbReference type="SAM" id="Phobius"/>
    </source>
</evidence>
<sequence length="458" mass="51186">MNGEELSYALSTYHAILATIFSAVYAPRFVNLKITTGDEACYYECNCPDDLWKGVYAMCIIMVIYFALDIVAMKSSGNVPLVVLFHHSAFGFAGMLQLWAGRNCGPFSWLIGGELSTIFLNARWFLKRSGRSSSRLYVIVQGLFAVTFFLTRVLIYGVGLYDFVSNDPNIFRRVEVWQIIPFLFVAMYGLNLYWFSKILRIVFKGIKVKVSPPSFATTLLLILCLTTTSFSLFHSSIFDHEELLTVSAQRAGTLTRVWDNHMKAEFHPNHKSVIETMKTMNAHPSVNHVPTQIGGVGTLSVADFYTSKFIFQNPAMDVTPVSRTIGKNSIVDEMIINLTHDRAIPWLVPSLEPTFATITFPLVAIVIFEGDLISHERIYWDQATVLKQLGVIDASISDVTGPEQASLLPSNKLLGEFHSSSSFPPLTPSEPSSPHSDKKIGLSKKGENEIDEIKRLTN</sequence>
<dbReference type="GO" id="GO:0030638">
    <property type="term" value="P:polyketide metabolic process"/>
    <property type="evidence" value="ECO:0007669"/>
    <property type="project" value="InterPro"/>
</dbReference>
<evidence type="ECO:0000256" key="3">
    <source>
        <dbReference type="ARBA" id="ARBA00022989"/>
    </source>
</evidence>
<name>A0A9W7G8T9_9STRA</name>
<reference evidence="10" key="1">
    <citation type="journal article" date="2023" name="Commun. Biol.">
        <title>Genome analysis of Parmales, the sister group of diatoms, reveals the evolutionary specialization of diatoms from phago-mixotrophs to photoautotrophs.</title>
        <authorList>
            <person name="Ban H."/>
            <person name="Sato S."/>
            <person name="Yoshikawa S."/>
            <person name="Yamada K."/>
            <person name="Nakamura Y."/>
            <person name="Ichinomiya M."/>
            <person name="Sato N."/>
            <person name="Blanc-Mathieu R."/>
            <person name="Endo H."/>
            <person name="Kuwata A."/>
            <person name="Ogata H."/>
        </authorList>
    </citation>
    <scope>NUCLEOTIDE SEQUENCE [LARGE SCALE GENOMIC DNA]</scope>
</reference>
<dbReference type="SUPFAM" id="SSF54427">
    <property type="entry name" value="NTF2-like"/>
    <property type="match status" value="1"/>
</dbReference>
<dbReference type="InterPro" id="IPR032710">
    <property type="entry name" value="NTF2-like_dom_sf"/>
</dbReference>
<evidence type="ECO:0000256" key="5">
    <source>
        <dbReference type="PROSITE-ProRule" id="PRU00205"/>
    </source>
</evidence>
<organism evidence="9 10">
    <name type="scientific">Triparma columacea</name>
    <dbReference type="NCBI Taxonomy" id="722753"/>
    <lineage>
        <taxon>Eukaryota</taxon>
        <taxon>Sar</taxon>
        <taxon>Stramenopiles</taxon>
        <taxon>Ochrophyta</taxon>
        <taxon>Bolidophyceae</taxon>
        <taxon>Parmales</taxon>
        <taxon>Triparmaceae</taxon>
        <taxon>Triparma</taxon>
    </lineage>
</organism>
<evidence type="ECO:0000256" key="6">
    <source>
        <dbReference type="SAM" id="MobiDB-lite"/>
    </source>
</evidence>
<feature type="domain" description="TLC" evidence="8">
    <location>
        <begin position="1"/>
        <end position="207"/>
    </location>
</feature>
<dbReference type="EMBL" id="BRYA01000074">
    <property type="protein sequence ID" value="GMI37483.1"/>
    <property type="molecule type" value="Genomic_DNA"/>
</dbReference>
<evidence type="ECO:0000256" key="1">
    <source>
        <dbReference type="ARBA" id="ARBA00004141"/>
    </source>
</evidence>
<evidence type="ECO:0000256" key="4">
    <source>
        <dbReference type="ARBA" id="ARBA00023136"/>
    </source>
</evidence>
<dbReference type="PANTHER" id="PTHR38436:SF3">
    <property type="entry name" value="CARBOXYMETHYLENEBUTENOLIDASE-RELATED"/>
    <property type="match status" value="1"/>
</dbReference>
<dbReference type="InterPro" id="IPR009959">
    <property type="entry name" value="Cyclase_SnoaL-like"/>
</dbReference>
<dbReference type="OrthoDB" id="5440at2759"/>
<dbReference type="SMART" id="SM00724">
    <property type="entry name" value="TLC"/>
    <property type="match status" value="1"/>
</dbReference>
<feature type="transmembrane region" description="Helical" evidence="7">
    <location>
        <begin position="176"/>
        <end position="195"/>
    </location>
</feature>
<feature type="transmembrane region" description="Helical" evidence="7">
    <location>
        <begin position="136"/>
        <end position="156"/>
    </location>
</feature>
<comment type="caution">
    <text evidence="9">The sequence shown here is derived from an EMBL/GenBank/DDBJ whole genome shotgun (WGS) entry which is preliminary data.</text>
</comment>